<name>A0AAC9FSI9_9RALS</name>
<organism evidence="14 15">
    <name type="scientific">Ralstonia insidiosa</name>
    <dbReference type="NCBI Taxonomy" id="190721"/>
    <lineage>
        <taxon>Bacteria</taxon>
        <taxon>Pseudomonadati</taxon>
        <taxon>Pseudomonadota</taxon>
        <taxon>Betaproteobacteria</taxon>
        <taxon>Burkholderiales</taxon>
        <taxon>Burkholderiaceae</taxon>
        <taxon>Ralstonia</taxon>
    </lineage>
</organism>
<keyword evidence="7 13" id="KW-1133">Transmembrane helix</keyword>
<keyword evidence="8" id="KW-0443">Lipid metabolism</keyword>
<dbReference type="Pfam" id="PF03280">
    <property type="entry name" value="Lipase_chap"/>
    <property type="match status" value="1"/>
</dbReference>
<evidence type="ECO:0000256" key="3">
    <source>
        <dbReference type="ARBA" id="ARBA00022475"/>
    </source>
</evidence>
<accession>A0AAC9FSI9</accession>
<evidence type="ECO:0000256" key="2">
    <source>
        <dbReference type="ARBA" id="ARBA00010358"/>
    </source>
</evidence>
<keyword evidence="9 13" id="KW-0472">Membrane</keyword>
<comment type="subcellular location">
    <subcellularLocation>
        <location evidence="1">Cell inner membrane</location>
        <topology evidence="1">Single-pass membrane protein</topology>
        <orientation evidence="1">Periplasmic side</orientation>
    </subcellularLocation>
</comment>
<dbReference type="SUPFAM" id="SSF158855">
    <property type="entry name" value="Lipase chaperone-like"/>
    <property type="match status" value="1"/>
</dbReference>
<reference evidence="14 15" key="1">
    <citation type="submission" date="2015-09" db="EMBL/GenBank/DDBJ databases">
        <authorList>
            <person name="Xu Y."/>
            <person name="Nagy A."/>
            <person name="Liu N.T."/>
            <person name="Nou X."/>
        </authorList>
    </citation>
    <scope>NUCLEOTIDE SEQUENCE [LARGE SCALE GENOMIC DNA]</scope>
    <source>
        <strain evidence="14 15">FC1138</strain>
    </source>
</reference>
<evidence type="ECO:0000256" key="5">
    <source>
        <dbReference type="ARBA" id="ARBA00022692"/>
    </source>
</evidence>
<dbReference type="GO" id="GO:0006457">
    <property type="term" value="P:protein folding"/>
    <property type="evidence" value="ECO:0007669"/>
    <property type="project" value="InterPro"/>
</dbReference>
<dbReference type="EMBL" id="CP012605">
    <property type="protein sequence ID" value="ANH74844.1"/>
    <property type="molecule type" value="Genomic_DNA"/>
</dbReference>
<dbReference type="GO" id="GO:0051082">
    <property type="term" value="F:unfolded protein binding"/>
    <property type="evidence" value="ECO:0007669"/>
    <property type="project" value="InterPro"/>
</dbReference>
<dbReference type="Proteomes" id="UP000077927">
    <property type="component" value="Chromosome 1"/>
</dbReference>
<keyword evidence="6" id="KW-0442">Lipid degradation</keyword>
<feature type="transmembrane region" description="Helical" evidence="13">
    <location>
        <begin position="25"/>
        <end position="44"/>
    </location>
</feature>
<dbReference type="KEGG" id="rin:ACS15_0892"/>
<dbReference type="AlphaFoldDB" id="A0AAC9FSI9"/>
<sequence length="365" mass="39293">MPLIATNAHIVMKGKSQSVQSMQPTTFIGAVLVAIVVAGGVYWWHATGEAPPAAEQPPAAPRSGAYIGSIKGDETTAAAKPSELADTQVPDGLRVDASGHLILEPANRAVFDYFLDVPASLPEAQRIAMAEAHMHAKLVSPALSEAQSLLQRYLTYRKALAGQGDTGRSKPSLEQVQQQPEIIATLRQQISARAALRRQYLGADVAQAWYGDEDALDSAALDRLAVMADPSLTPEQRAAKLAAIKANLPAALREARRNASAPVKLANDMDSWTKDGLSEAQIRQRLAAQGIDGIVADRLVQASREEAVWRGRYDAYAQQRDRINSFPGLSDADRAAQLTQLRQQTFPAPNEALRAQALDGVAQRK</sequence>
<keyword evidence="10" id="KW-0143">Chaperone</keyword>
<keyword evidence="4" id="KW-0997">Cell inner membrane</keyword>
<keyword evidence="5 13" id="KW-0812">Transmembrane</keyword>
<dbReference type="InterPro" id="IPR004961">
    <property type="entry name" value="Lipase_chaperone"/>
</dbReference>
<dbReference type="GO" id="GO:0005886">
    <property type="term" value="C:plasma membrane"/>
    <property type="evidence" value="ECO:0007669"/>
    <property type="project" value="UniProtKB-SubCell"/>
</dbReference>
<protein>
    <recommendedName>
        <fullName evidence="11">Lipase helper protein</fullName>
    </recommendedName>
    <alternativeName>
        <fullName evidence="12">Lipase modulator</fullName>
    </alternativeName>
</protein>
<gene>
    <name evidence="14" type="ORF">ACS15_0892</name>
</gene>
<evidence type="ECO:0000256" key="10">
    <source>
        <dbReference type="ARBA" id="ARBA00023186"/>
    </source>
</evidence>
<evidence type="ECO:0000256" key="9">
    <source>
        <dbReference type="ARBA" id="ARBA00023136"/>
    </source>
</evidence>
<comment type="similarity">
    <text evidence="2">Belongs to the lipase chaperone family.</text>
</comment>
<evidence type="ECO:0000256" key="1">
    <source>
        <dbReference type="ARBA" id="ARBA00004383"/>
    </source>
</evidence>
<evidence type="ECO:0000313" key="14">
    <source>
        <dbReference type="EMBL" id="ANH74844.1"/>
    </source>
</evidence>
<evidence type="ECO:0000256" key="11">
    <source>
        <dbReference type="ARBA" id="ARBA00030948"/>
    </source>
</evidence>
<evidence type="ECO:0000313" key="15">
    <source>
        <dbReference type="Proteomes" id="UP000077927"/>
    </source>
</evidence>
<evidence type="ECO:0000256" key="12">
    <source>
        <dbReference type="ARBA" id="ARBA00031542"/>
    </source>
</evidence>
<dbReference type="GO" id="GO:0016042">
    <property type="term" value="P:lipid catabolic process"/>
    <property type="evidence" value="ECO:0007669"/>
    <property type="project" value="UniProtKB-KW"/>
</dbReference>
<keyword evidence="3" id="KW-1003">Cell membrane</keyword>
<proteinExistence type="inferred from homology"/>
<evidence type="ECO:0000256" key="6">
    <source>
        <dbReference type="ARBA" id="ARBA00022963"/>
    </source>
</evidence>
<evidence type="ECO:0000256" key="13">
    <source>
        <dbReference type="SAM" id="Phobius"/>
    </source>
</evidence>
<evidence type="ECO:0000256" key="7">
    <source>
        <dbReference type="ARBA" id="ARBA00022989"/>
    </source>
</evidence>
<evidence type="ECO:0000256" key="4">
    <source>
        <dbReference type="ARBA" id="ARBA00022519"/>
    </source>
</evidence>
<evidence type="ECO:0000256" key="8">
    <source>
        <dbReference type="ARBA" id="ARBA00023098"/>
    </source>
</evidence>